<dbReference type="GO" id="GO:0016459">
    <property type="term" value="C:myosin complex"/>
    <property type="evidence" value="ECO:0007669"/>
    <property type="project" value="TreeGrafter"/>
</dbReference>
<name>A0AA35JQT0_9SAUR</name>
<dbReference type="GO" id="GO:0043065">
    <property type="term" value="P:positive regulation of apoptotic process"/>
    <property type="evidence" value="ECO:0007669"/>
    <property type="project" value="TreeGrafter"/>
</dbReference>
<dbReference type="GO" id="GO:0010507">
    <property type="term" value="P:negative regulation of autophagy"/>
    <property type="evidence" value="ECO:0007669"/>
    <property type="project" value="TreeGrafter"/>
</dbReference>
<dbReference type="InterPro" id="IPR028192">
    <property type="entry name" value="BMF"/>
</dbReference>
<gene>
    <name evidence="1" type="ORF">PODLI_1B030803</name>
</gene>
<dbReference type="PANTHER" id="PTHR32014:SF2">
    <property type="entry name" value="BCL-2-MODIFYING FACTOR"/>
    <property type="match status" value="1"/>
</dbReference>
<dbReference type="EMBL" id="OX395126">
    <property type="protein sequence ID" value="CAI5764026.1"/>
    <property type="molecule type" value="Genomic_DNA"/>
</dbReference>
<evidence type="ECO:0000313" key="2">
    <source>
        <dbReference type="Proteomes" id="UP001178461"/>
    </source>
</evidence>
<sequence>MHSGASEIPSNSTNLCFYDTRHLHDIIQLLHSCVPRPHVCSDILGKNNKCLKGAEEEKERKDRGAFLTQGSVTNNLRTGRTKKKGEMDSPDYLEEDFSNLDGLEDDVFHSEDCGLASQPNEMTFPGIFTQSKSYNCLLGRFQLFPLTHCCGPGTRHAKQQDKATQTLNPSSSSQDVMLPCGVTEEPQRLFYGNAGFRLHVNPIGFSLSPHLREEPRESPQELRTEVQIARKLQCIADQFHRLHLQRHQQNRNQVWWQILLFLHNVALNMEANRHHAGRR</sequence>
<reference evidence="1" key="1">
    <citation type="submission" date="2022-12" db="EMBL/GenBank/DDBJ databases">
        <authorList>
            <person name="Alioto T."/>
            <person name="Alioto T."/>
            <person name="Gomez Garrido J."/>
        </authorList>
    </citation>
    <scope>NUCLEOTIDE SEQUENCE</scope>
</reference>
<organism evidence="1 2">
    <name type="scientific">Podarcis lilfordi</name>
    <name type="common">Lilford's wall lizard</name>
    <dbReference type="NCBI Taxonomy" id="74358"/>
    <lineage>
        <taxon>Eukaryota</taxon>
        <taxon>Metazoa</taxon>
        <taxon>Chordata</taxon>
        <taxon>Craniata</taxon>
        <taxon>Vertebrata</taxon>
        <taxon>Euteleostomi</taxon>
        <taxon>Lepidosauria</taxon>
        <taxon>Squamata</taxon>
        <taxon>Bifurcata</taxon>
        <taxon>Unidentata</taxon>
        <taxon>Episquamata</taxon>
        <taxon>Laterata</taxon>
        <taxon>Lacertibaenia</taxon>
        <taxon>Lacertidae</taxon>
        <taxon>Podarcis</taxon>
    </lineage>
</organism>
<accession>A0AA35JQT0</accession>
<dbReference type="Proteomes" id="UP001178461">
    <property type="component" value="Chromosome 1"/>
</dbReference>
<proteinExistence type="predicted"/>
<keyword evidence="2" id="KW-1185">Reference proteome</keyword>
<dbReference type="PANTHER" id="PTHR32014">
    <property type="entry name" value="BCL-2-MODIFYING FACTOR"/>
    <property type="match status" value="1"/>
</dbReference>
<dbReference type="GO" id="GO:0006915">
    <property type="term" value="P:apoptotic process"/>
    <property type="evidence" value="ECO:0007669"/>
    <property type="project" value="InterPro"/>
</dbReference>
<dbReference type="Pfam" id="PF15185">
    <property type="entry name" value="BMF"/>
    <property type="match status" value="1"/>
</dbReference>
<evidence type="ECO:0000313" key="1">
    <source>
        <dbReference type="EMBL" id="CAI5764026.1"/>
    </source>
</evidence>
<dbReference type="AlphaFoldDB" id="A0AA35JQT0"/>
<protein>
    <submittedName>
        <fullName evidence="1">Bcl-2-modifying factor isoform X1</fullName>
    </submittedName>
</protein>